<keyword evidence="3" id="KW-0648">Protein biosynthesis</keyword>
<dbReference type="eggNOG" id="arCOG04107">
    <property type="taxonomic scope" value="Archaea"/>
</dbReference>
<dbReference type="Pfam" id="PF00575">
    <property type="entry name" value="S1"/>
    <property type="match status" value="1"/>
</dbReference>
<dbReference type="GO" id="GO:0003723">
    <property type="term" value="F:RNA binding"/>
    <property type="evidence" value="ECO:0007669"/>
    <property type="project" value="InterPro"/>
</dbReference>
<keyword evidence="6" id="KW-1185">Reference proteome</keyword>
<dbReference type="InterPro" id="IPR044126">
    <property type="entry name" value="S1_IF2_alpha"/>
</dbReference>
<dbReference type="PROSITE" id="PS50126">
    <property type="entry name" value="S1"/>
    <property type="match status" value="1"/>
</dbReference>
<dbReference type="HOGENOM" id="CLU_033458_0_2_2"/>
<dbReference type="Pfam" id="PF07541">
    <property type="entry name" value="EIF_2_alpha"/>
    <property type="match status" value="1"/>
</dbReference>
<keyword evidence="2 5" id="KW-0396">Initiation factor</keyword>
<feature type="domain" description="S1 motif" evidence="4">
    <location>
        <begin position="10"/>
        <end position="81"/>
    </location>
</feature>
<dbReference type="GeneID" id="5561815"/>
<dbReference type="KEGG" id="iho:Igni_0765"/>
<dbReference type="Gene3D" id="1.10.150.190">
    <property type="entry name" value="Translation initiation factor 2, subunit 1, domain 2"/>
    <property type="match status" value="1"/>
</dbReference>
<dbReference type="PANTHER" id="PTHR10602">
    <property type="entry name" value="EUKARYOTIC TRANSLATION INITIATION FACTOR 2 SUBUNIT 1"/>
    <property type="match status" value="1"/>
</dbReference>
<organism evidence="5 6">
    <name type="scientific">Ignicoccus hospitalis (strain KIN4/I / DSM 18386 / JCM 14125)</name>
    <dbReference type="NCBI Taxonomy" id="453591"/>
    <lineage>
        <taxon>Archaea</taxon>
        <taxon>Thermoproteota</taxon>
        <taxon>Thermoprotei</taxon>
        <taxon>Desulfurococcales</taxon>
        <taxon>Desulfurococcaceae</taxon>
        <taxon>Ignicoccus</taxon>
    </lineage>
</organism>
<sequence>MPKKRLPRVGELVVATVREVFDYGAYVTLDEYDDLEAYLPWSEVASRWVRNIRQVLKENQKIVCKVIRVNKKRGTVDLSLKKVTDSERKRKMYMYKRFKKGENLLKLVAEALGEDYDKLYNMLEPHIQKHFGDLLGVFEEAALGGEEVLTKLGIPEEVAKAITEVAKTHIKIKPAKVVGMAILQSFAPDGVDRIRRTLMSAYDFIKGDEINVRVYTVGAPRYMVEVTALDYKTAGKTLEAVGEKILEEAKAEGLEVAKFEQVGRK</sequence>
<dbReference type="SMART" id="SM00316">
    <property type="entry name" value="S1"/>
    <property type="match status" value="1"/>
</dbReference>
<dbReference type="Gene3D" id="3.30.70.1130">
    <property type="entry name" value="EIF_2_alpha"/>
    <property type="match status" value="1"/>
</dbReference>
<evidence type="ECO:0000256" key="3">
    <source>
        <dbReference type="ARBA" id="ARBA00022917"/>
    </source>
</evidence>
<dbReference type="NCBIfam" id="NF003064">
    <property type="entry name" value="PRK03987.1-4"/>
    <property type="match status" value="1"/>
</dbReference>
<reference evidence="5 6" key="1">
    <citation type="journal article" date="2008" name="Genome Biol.">
        <title>A genomic analysis of the archaeal system Ignicoccus hospitalis-Nanoarchaeum equitans.</title>
        <authorList>
            <person name="Podar M."/>
            <person name="Anderson I."/>
            <person name="Makarova K.S."/>
            <person name="Elkins J.G."/>
            <person name="Ivanova N."/>
            <person name="Wall M.A."/>
            <person name="Lykidis A."/>
            <person name="Mavromatis K."/>
            <person name="Sun H."/>
            <person name="Hudson M.E."/>
            <person name="Chen W."/>
            <person name="Deciu C."/>
            <person name="Hutchison D."/>
            <person name="Eads J.R."/>
            <person name="Anderson A."/>
            <person name="Fernandes F."/>
            <person name="Szeto E."/>
            <person name="Lapidus A."/>
            <person name="Kyrpides N.C."/>
            <person name="Saier M.H.Jr."/>
            <person name="Richardson P.M."/>
            <person name="Rachel R."/>
            <person name="Huber H."/>
            <person name="Eisen J.A."/>
            <person name="Koonin E.V."/>
            <person name="Keller M."/>
            <person name="Stetter K.O."/>
        </authorList>
    </citation>
    <scope>NUCLEOTIDE SEQUENCE [LARGE SCALE GENOMIC DNA]</scope>
    <source>
        <strain evidence="6">KIN4/I / DSM 18386 / JCM 14125</strain>
    </source>
</reference>
<gene>
    <name evidence="5" type="ordered locus">Igni_0765</name>
</gene>
<dbReference type="PANTHER" id="PTHR10602:SF0">
    <property type="entry name" value="EUKARYOTIC TRANSLATION INITIATION FACTOR 2 SUBUNIT 1"/>
    <property type="match status" value="1"/>
</dbReference>
<evidence type="ECO:0000313" key="5">
    <source>
        <dbReference type="EMBL" id="ABU81947.1"/>
    </source>
</evidence>
<dbReference type="OrthoDB" id="84794at2157"/>
<dbReference type="STRING" id="453591.Igni_0765"/>
<dbReference type="CDD" id="cd04452">
    <property type="entry name" value="S1_IF2_alpha"/>
    <property type="match status" value="1"/>
</dbReference>
<protein>
    <submittedName>
        <fullName evidence="5">Translation initiation factor 2 subunit alpha (AeIF-2a)</fullName>
    </submittedName>
</protein>
<evidence type="ECO:0000313" key="6">
    <source>
        <dbReference type="Proteomes" id="UP000000262"/>
    </source>
</evidence>
<dbReference type="SUPFAM" id="SSF50249">
    <property type="entry name" value="Nucleic acid-binding proteins"/>
    <property type="match status" value="1"/>
</dbReference>
<name>A8AAJ5_IGNH4</name>
<evidence type="ECO:0000256" key="2">
    <source>
        <dbReference type="ARBA" id="ARBA00022540"/>
    </source>
</evidence>
<dbReference type="InterPro" id="IPR024055">
    <property type="entry name" value="TIF2_asu_C"/>
</dbReference>
<dbReference type="NCBIfam" id="NF003062">
    <property type="entry name" value="PRK03987.1-1"/>
    <property type="match status" value="1"/>
</dbReference>
<dbReference type="FunFam" id="2.40.50.140:FF:000015">
    <property type="entry name" value="Eukaryotic translation initiation factor 2 subunit alpha"/>
    <property type="match status" value="1"/>
</dbReference>
<comment type="similarity">
    <text evidence="1">Belongs to the eIF-2-alpha family.</text>
</comment>
<dbReference type="InterPro" id="IPR003029">
    <property type="entry name" value="S1_domain"/>
</dbReference>
<dbReference type="RefSeq" id="WP_012122911.1">
    <property type="nucleotide sequence ID" value="NC_009776.1"/>
</dbReference>
<dbReference type="InterPro" id="IPR024054">
    <property type="entry name" value="TIF2_asu_middle_sf"/>
</dbReference>
<proteinExistence type="inferred from homology"/>
<dbReference type="Proteomes" id="UP000000262">
    <property type="component" value="Chromosome"/>
</dbReference>
<evidence type="ECO:0000259" key="4">
    <source>
        <dbReference type="PROSITE" id="PS50126"/>
    </source>
</evidence>
<dbReference type="InterPro" id="IPR012340">
    <property type="entry name" value="NA-bd_OB-fold"/>
</dbReference>
<dbReference type="EMBL" id="CP000816">
    <property type="protein sequence ID" value="ABU81947.1"/>
    <property type="molecule type" value="Genomic_DNA"/>
</dbReference>
<evidence type="ECO:0000256" key="1">
    <source>
        <dbReference type="ARBA" id="ARBA00007223"/>
    </source>
</evidence>
<dbReference type="GO" id="GO:0003743">
    <property type="term" value="F:translation initiation factor activity"/>
    <property type="evidence" value="ECO:0007669"/>
    <property type="project" value="UniProtKB-KW"/>
</dbReference>
<dbReference type="PhylomeDB" id="A8AAJ5"/>
<dbReference type="SUPFAM" id="SSF110993">
    <property type="entry name" value="eIF-2-alpha, C-terminal domain"/>
    <property type="match status" value="1"/>
</dbReference>
<accession>A8AAJ5</accession>
<dbReference type="InterPro" id="IPR011488">
    <property type="entry name" value="TIF_2_asu"/>
</dbReference>
<dbReference type="SUPFAM" id="SSF116742">
    <property type="entry name" value="eIF2alpha middle domain-like"/>
    <property type="match status" value="1"/>
</dbReference>
<dbReference type="AlphaFoldDB" id="A8AAJ5"/>
<dbReference type="Gene3D" id="2.40.50.140">
    <property type="entry name" value="Nucleic acid-binding proteins"/>
    <property type="match status" value="1"/>
</dbReference>
<dbReference type="GO" id="GO:0043022">
    <property type="term" value="F:ribosome binding"/>
    <property type="evidence" value="ECO:0007669"/>
    <property type="project" value="TreeGrafter"/>
</dbReference>